<dbReference type="InterPro" id="IPR036179">
    <property type="entry name" value="Ig-like_dom_sf"/>
</dbReference>
<dbReference type="PANTHER" id="PTHR23266">
    <property type="entry name" value="IMMUNOGLOBULIN HEAVY CHAIN"/>
    <property type="match status" value="1"/>
</dbReference>
<keyword evidence="3" id="KW-1185">Reference proteome</keyword>
<dbReference type="SUPFAM" id="SSF48726">
    <property type="entry name" value="Immunoglobulin"/>
    <property type="match status" value="1"/>
</dbReference>
<reference evidence="2" key="3">
    <citation type="submission" date="2025-09" db="UniProtKB">
        <authorList>
            <consortium name="Ensembl"/>
        </authorList>
    </citation>
    <scope>IDENTIFICATION</scope>
    <source>
        <strain evidence="2">Guanapo</strain>
    </source>
</reference>
<dbReference type="Ensembl" id="ENSPRET00000001149.1">
    <property type="protein sequence ID" value="ENSPREP00000001109.1"/>
    <property type="gene ID" value="ENSPREG00000000850.1"/>
</dbReference>
<accession>A0A3P9MV27</accession>
<feature type="domain" description="Ig-like" evidence="1">
    <location>
        <begin position="29"/>
        <end position="68"/>
    </location>
</feature>
<protein>
    <recommendedName>
        <fullName evidence="1">Ig-like domain-containing protein</fullName>
    </recommendedName>
</protein>
<organism evidence="2 3">
    <name type="scientific">Poecilia reticulata</name>
    <name type="common">Guppy</name>
    <name type="synonym">Acanthophacelus reticulatus</name>
    <dbReference type="NCBI Taxonomy" id="8081"/>
    <lineage>
        <taxon>Eukaryota</taxon>
        <taxon>Metazoa</taxon>
        <taxon>Chordata</taxon>
        <taxon>Craniata</taxon>
        <taxon>Vertebrata</taxon>
        <taxon>Euteleostomi</taxon>
        <taxon>Actinopterygii</taxon>
        <taxon>Neopterygii</taxon>
        <taxon>Teleostei</taxon>
        <taxon>Neoteleostei</taxon>
        <taxon>Acanthomorphata</taxon>
        <taxon>Ovalentaria</taxon>
        <taxon>Atherinomorphae</taxon>
        <taxon>Cyprinodontiformes</taxon>
        <taxon>Poeciliidae</taxon>
        <taxon>Poeciliinae</taxon>
        <taxon>Poecilia</taxon>
    </lineage>
</organism>
<evidence type="ECO:0000313" key="2">
    <source>
        <dbReference type="Ensembl" id="ENSPREP00000001109.1"/>
    </source>
</evidence>
<evidence type="ECO:0000259" key="1">
    <source>
        <dbReference type="PROSITE" id="PS50835"/>
    </source>
</evidence>
<sequence>MKIGKENLTVFLNHSQTLKESEPAIKIPGESHTLTCTASGFTFRDHAMHWVRQAPGKGLDRRCNIPPT</sequence>
<dbReference type="STRING" id="8081.ENSPREP00000001109"/>
<name>A0A3P9MV27_POERE</name>
<dbReference type="GeneTree" id="ENSGT00940000177227"/>
<reference evidence="2" key="2">
    <citation type="submission" date="2025-08" db="UniProtKB">
        <authorList>
            <consortium name="Ensembl"/>
        </authorList>
    </citation>
    <scope>IDENTIFICATION</scope>
    <source>
        <strain evidence="2">Guanapo</strain>
    </source>
</reference>
<reference evidence="3" key="1">
    <citation type="submission" date="2013-11" db="EMBL/GenBank/DDBJ databases">
        <title>The genomic landscape of the Guanapo guppy.</title>
        <authorList>
            <person name="Kuenstner A."/>
            <person name="Dreyer C."/>
        </authorList>
    </citation>
    <scope>NUCLEOTIDE SEQUENCE</scope>
    <source>
        <strain evidence="3">Guanapo</strain>
    </source>
</reference>
<dbReference type="PROSITE" id="PS50835">
    <property type="entry name" value="IG_LIKE"/>
    <property type="match status" value="1"/>
</dbReference>
<dbReference type="Proteomes" id="UP000242638">
    <property type="component" value="Unassembled WGS sequence"/>
</dbReference>
<dbReference type="InterPro" id="IPR050199">
    <property type="entry name" value="IgHV"/>
</dbReference>
<dbReference type="InterPro" id="IPR013783">
    <property type="entry name" value="Ig-like_fold"/>
</dbReference>
<dbReference type="InterPro" id="IPR007110">
    <property type="entry name" value="Ig-like_dom"/>
</dbReference>
<evidence type="ECO:0000313" key="3">
    <source>
        <dbReference type="Proteomes" id="UP000242638"/>
    </source>
</evidence>
<proteinExistence type="predicted"/>
<dbReference type="Gene3D" id="2.60.40.10">
    <property type="entry name" value="Immunoglobulins"/>
    <property type="match status" value="1"/>
</dbReference>
<dbReference type="AlphaFoldDB" id="A0A3P9MV27"/>